<protein>
    <recommendedName>
        <fullName evidence="1">Mannosylglycerate hydrolase MGH1-like glycoside hydrolase domain-containing protein</fullName>
    </recommendedName>
</protein>
<evidence type="ECO:0000259" key="1">
    <source>
        <dbReference type="Pfam" id="PF22422"/>
    </source>
</evidence>
<dbReference type="EMBL" id="BMHF01000010">
    <property type="protein sequence ID" value="GGA42154.1"/>
    <property type="molecule type" value="Genomic_DNA"/>
</dbReference>
<dbReference type="InterPro" id="IPR008928">
    <property type="entry name" value="6-hairpin_glycosidase_sf"/>
</dbReference>
<proteinExistence type="predicted"/>
<dbReference type="Proteomes" id="UP000609323">
    <property type="component" value="Unassembled WGS sequence"/>
</dbReference>
<sequence length="593" mass="68264">MKMTPISSAQFREDGDEMEFNLKGQAFSTYGAYTAFSYPFDRDSDYKNNVCLRILYGSFADQEHYPILLLDELGRQVLYQAIGTPEECRLIGQDQELRFCYQDTKTIHFNGNCGVQIDKEKLKQYDRIIYHKDSMWEFAGDTSSLMVIVDKGKVQNDSVWNRQGIGNERFAFRLDPDDSGQLDFQIVQFDVTFHPQPYRDYPFNVQTKKKEFARFAAQMPSVPEPYAELAELALYINWSGVVEPEGYVKVPAMLMTKSYMNFIWSWDYAFNALAMCQGWEQLAYDQFLSMARVQDEDGAYPDCFHARKIIRGFVKPPVQGFILERMMEHSLPSEEVLQELYHSISKLTEWWLSYRSGADGIPLYYHGNDSGWDNGTVFAEGVPVQSPDLCTWLILQMDFLKQTALKLNQPEEAADWERRADDLLARMLTTLVEEDQWIARKVPENTIVGTTSLMLYIPLLLGDRLPDRLRERMLGSLLEHNRFRTANGYASEALDSDFFQEDGYWRGAIWPPLAYIVSEILRRNGHEQEALENAESYCRVCAASGFAENYSALNGRALRDTGYTWSTSVFLIFLRDYLSSATPASSAGQLQDK</sequence>
<feature type="domain" description="Mannosylglycerate hydrolase MGH1-like glycoside hydrolase" evidence="1">
    <location>
        <begin position="262"/>
        <end position="566"/>
    </location>
</feature>
<organism evidence="2 3">
    <name type="scientific">Paenibacillus physcomitrellae</name>
    <dbReference type="NCBI Taxonomy" id="1619311"/>
    <lineage>
        <taxon>Bacteria</taxon>
        <taxon>Bacillati</taxon>
        <taxon>Bacillota</taxon>
        <taxon>Bacilli</taxon>
        <taxon>Bacillales</taxon>
        <taxon>Paenibacillaceae</taxon>
        <taxon>Paenibacillus</taxon>
    </lineage>
</organism>
<gene>
    <name evidence="2" type="ORF">GCM10010917_29260</name>
</gene>
<dbReference type="Pfam" id="PF22422">
    <property type="entry name" value="MGH1-like_GH"/>
    <property type="match status" value="1"/>
</dbReference>
<evidence type="ECO:0000313" key="3">
    <source>
        <dbReference type="Proteomes" id="UP000609323"/>
    </source>
</evidence>
<accession>A0ABQ1GEV0</accession>
<name>A0ABQ1GEV0_9BACL</name>
<reference evidence="3" key="1">
    <citation type="journal article" date="2019" name="Int. J. Syst. Evol. Microbiol.">
        <title>The Global Catalogue of Microorganisms (GCM) 10K type strain sequencing project: providing services to taxonomists for standard genome sequencing and annotation.</title>
        <authorList>
            <consortium name="The Broad Institute Genomics Platform"/>
            <consortium name="The Broad Institute Genome Sequencing Center for Infectious Disease"/>
            <person name="Wu L."/>
            <person name="Ma J."/>
        </authorList>
    </citation>
    <scope>NUCLEOTIDE SEQUENCE [LARGE SCALE GENOMIC DNA]</scope>
    <source>
        <strain evidence="3">CGMCC 1.15044</strain>
    </source>
</reference>
<comment type="caution">
    <text evidence="2">The sequence shown here is derived from an EMBL/GenBank/DDBJ whole genome shotgun (WGS) entry which is preliminary data.</text>
</comment>
<dbReference type="SUPFAM" id="SSF48208">
    <property type="entry name" value="Six-hairpin glycosidases"/>
    <property type="match status" value="1"/>
</dbReference>
<dbReference type="InterPro" id="IPR012341">
    <property type="entry name" value="6hp_glycosidase-like_sf"/>
</dbReference>
<evidence type="ECO:0000313" key="2">
    <source>
        <dbReference type="EMBL" id="GGA42154.1"/>
    </source>
</evidence>
<keyword evidence="3" id="KW-1185">Reference proteome</keyword>
<dbReference type="Gene3D" id="1.50.10.10">
    <property type="match status" value="1"/>
</dbReference>
<dbReference type="InterPro" id="IPR054491">
    <property type="entry name" value="MGH1-like_GH"/>
</dbReference>